<dbReference type="Ensembl" id="ENSOKIT00005089909.1">
    <property type="protein sequence ID" value="ENSOKIP00005084195.1"/>
    <property type="gene ID" value="ENSOKIG00005036552.1"/>
</dbReference>
<evidence type="ECO:0000313" key="1">
    <source>
        <dbReference type="Ensembl" id="ENSOKIP00005084195.1"/>
    </source>
</evidence>
<accession>A0A8C7J9H9</accession>
<sequence length="126" mass="13817">IYLDLFNPLLHMALSPVCLLPLPSSWINRLGVSPVCLLPLPSSWINRLGVSSVCLLPLPSSWINRLGVSPVCLLPLPSSWINRLGVSPVLHCHPPISIFSISIQGALLSWETYVYVTVPCESIRPP</sequence>
<name>A0A8C7J9H9_ONCKI</name>
<reference evidence="1" key="1">
    <citation type="submission" date="2025-08" db="UniProtKB">
        <authorList>
            <consortium name="Ensembl"/>
        </authorList>
    </citation>
    <scope>IDENTIFICATION</scope>
</reference>
<reference evidence="1" key="2">
    <citation type="submission" date="2025-09" db="UniProtKB">
        <authorList>
            <consortium name="Ensembl"/>
        </authorList>
    </citation>
    <scope>IDENTIFICATION</scope>
</reference>
<keyword evidence="2" id="KW-1185">Reference proteome</keyword>
<dbReference type="Proteomes" id="UP000694557">
    <property type="component" value="Unassembled WGS sequence"/>
</dbReference>
<evidence type="ECO:0000313" key="2">
    <source>
        <dbReference type="Proteomes" id="UP000694557"/>
    </source>
</evidence>
<dbReference type="AlphaFoldDB" id="A0A8C7J9H9"/>
<proteinExistence type="predicted"/>
<protein>
    <submittedName>
        <fullName evidence="1">Uncharacterized protein</fullName>
    </submittedName>
</protein>
<organism evidence="1 2">
    <name type="scientific">Oncorhynchus kisutch</name>
    <name type="common">Coho salmon</name>
    <name type="synonym">Salmo kisutch</name>
    <dbReference type="NCBI Taxonomy" id="8019"/>
    <lineage>
        <taxon>Eukaryota</taxon>
        <taxon>Metazoa</taxon>
        <taxon>Chordata</taxon>
        <taxon>Craniata</taxon>
        <taxon>Vertebrata</taxon>
        <taxon>Euteleostomi</taxon>
        <taxon>Actinopterygii</taxon>
        <taxon>Neopterygii</taxon>
        <taxon>Teleostei</taxon>
        <taxon>Protacanthopterygii</taxon>
        <taxon>Salmoniformes</taxon>
        <taxon>Salmonidae</taxon>
        <taxon>Salmoninae</taxon>
        <taxon>Oncorhynchus</taxon>
    </lineage>
</organism>